<dbReference type="InterPro" id="IPR013633">
    <property type="entry name" value="NRDE-2"/>
</dbReference>
<dbReference type="Pfam" id="PF08424">
    <property type="entry name" value="NRDE-2"/>
    <property type="match status" value="1"/>
</dbReference>
<comment type="subcellular location">
    <subcellularLocation>
        <location evidence="1">Nucleus</location>
    </subcellularLocation>
</comment>
<comment type="caution">
    <text evidence="5">The sequence shown here is derived from an EMBL/GenBank/DDBJ whole genome shotgun (WGS) entry which is preliminary data.</text>
</comment>
<evidence type="ECO:0000256" key="1">
    <source>
        <dbReference type="ARBA" id="ARBA00004123"/>
    </source>
</evidence>
<evidence type="ECO:0000256" key="4">
    <source>
        <dbReference type="SAM" id="MobiDB-lite"/>
    </source>
</evidence>
<dbReference type="EMBL" id="CAJZBQ010000057">
    <property type="protein sequence ID" value="CAG9333985.1"/>
    <property type="molecule type" value="Genomic_DNA"/>
</dbReference>
<name>A0AAU9KKU7_9CILI</name>
<accession>A0AAU9KKU7</accession>
<dbReference type="AlphaFoldDB" id="A0AAU9KKU7"/>
<feature type="region of interest" description="Disordered" evidence="4">
    <location>
        <begin position="1"/>
        <end position="36"/>
    </location>
</feature>
<dbReference type="InterPro" id="IPR011990">
    <property type="entry name" value="TPR-like_helical_dom_sf"/>
</dbReference>
<dbReference type="Proteomes" id="UP001162131">
    <property type="component" value="Unassembled WGS sequence"/>
</dbReference>
<dbReference type="PANTHER" id="PTHR13471">
    <property type="entry name" value="TETRATRICOPEPTIDE-LIKE HELICAL"/>
    <property type="match status" value="1"/>
</dbReference>
<sequence>MQFNRWNSAPLFPILQESPQKTQEKRPTAEDFFDDEEEKQVDLIEKKPVKKIKISKNKSIRKIQNEANEEHTIYEKGEAFIILKWDPDRVGDYESAKYYIPNLSKVPRFKRCRSIKVIGENQYKEAKEVREELDYYLGISKSQEKHTKKRYFEIKPKGSIKIPKACNLCTKEYIPIEPIEIKQENEEAKIHETIKMFNEKLSENPTDPSLWIEYLKYQRQAFGNKKSTIEKELSIINKALKEVSTETNLNLILKHLEIFEEKLLYDHENIKEIGENELANSELVYMWKEYLRQKPDSRELWSNYFYFILSNFSKFSMTNFREIISQGIKDLMSEPDLTKIDIFIEIMAKVIEVEWMSGYYERSIGIYQALAEFYVFGNRAGSFEEYWDSELPRVGDTKVPIGWNNYENYTQNEIHKMLINDKLSDYENNWLPLRTILDKEQAEKSPEGVVFYDDICDYLIPIEFPVIHKKKIIENFLEFLGIPKISCTNCQKKSNMEREETEIKPIFWLPVLSLNDKQKLSFAKRILERSTQFTQIFTEDLGILLILIENKLNEDNLTKILLKKSNSLAYWMAYTESLRRSQPIKAEKLYRTILKFGEISEHEKLFCVHQYFLYQIFDMKIPLIEACKLIQSEILNVPIESIKELASLSCKIKLKKLISSPAEKNWIPSLTSIALSLIQWFIYGTEGFESSLNEFDSFKSENMCETSICKGLSDEYFFSNNILLLLYAKNIQRLILSAQLYMNPALRSFQSFPKNPLFFSFFLNFYSNPKFLIFNDIKKITHFSPFHMKLIINNPKFQLLGMKILPKFLLNLSRNIKLDPDYIDLWRIYINNSNENIKETIVHQAIRRHPWLKEFYLLLEMDEKWELIAEKEIRMADF</sequence>
<proteinExistence type="inferred from homology"/>
<evidence type="ECO:0000256" key="2">
    <source>
        <dbReference type="ARBA" id="ARBA00009265"/>
    </source>
</evidence>
<evidence type="ECO:0000313" key="5">
    <source>
        <dbReference type="EMBL" id="CAG9333985.1"/>
    </source>
</evidence>
<protein>
    <submittedName>
        <fullName evidence="5">Uncharacterized protein</fullName>
    </submittedName>
</protein>
<evidence type="ECO:0000256" key="3">
    <source>
        <dbReference type="ARBA" id="ARBA00023242"/>
    </source>
</evidence>
<evidence type="ECO:0000313" key="6">
    <source>
        <dbReference type="Proteomes" id="UP001162131"/>
    </source>
</evidence>
<keyword evidence="3" id="KW-0539">Nucleus</keyword>
<dbReference type="Gene3D" id="1.25.40.10">
    <property type="entry name" value="Tetratricopeptide repeat domain"/>
    <property type="match status" value="1"/>
</dbReference>
<dbReference type="PANTHER" id="PTHR13471:SF0">
    <property type="entry name" value="NUCLEAR EXOSOME REGULATOR NRDE2"/>
    <property type="match status" value="1"/>
</dbReference>
<dbReference type="GO" id="GO:0071013">
    <property type="term" value="C:catalytic step 2 spliceosome"/>
    <property type="evidence" value="ECO:0007669"/>
    <property type="project" value="TreeGrafter"/>
</dbReference>
<organism evidence="5 6">
    <name type="scientific">Blepharisma stoltei</name>
    <dbReference type="NCBI Taxonomy" id="1481888"/>
    <lineage>
        <taxon>Eukaryota</taxon>
        <taxon>Sar</taxon>
        <taxon>Alveolata</taxon>
        <taxon>Ciliophora</taxon>
        <taxon>Postciliodesmatophora</taxon>
        <taxon>Heterotrichea</taxon>
        <taxon>Heterotrichida</taxon>
        <taxon>Blepharismidae</taxon>
        <taxon>Blepharisma</taxon>
    </lineage>
</organism>
<dbReference type="GO" id="GO:1902369">
    <property type="term" value="P:negative regulation of RNA catabolic process"/>
    <property type="evidence" value="ECO:0007669"/>
    <property type="project" value="TreeGrafter"/>
</dbReference>
<reference evidence="5" key="1">
    <citation type="submission" date="2021-09" db="EMBL/GenBank/DDBJ databases">
        <authorList>
            <consortium name="AG Swart"/>
            <person name="Singh M."/>
            <person name="Singh A."/>
            <person name="Seah K."/>
            <person name="Emmerich C."/>
        </authorList>
    </citation>
    <scope>NUCLEOTIDE SEQUENCE</scope>
    <source>
        <strain evidence="5">ATCC30299</strain>
    </source>
</reference>
<gene>
    <name evidence="5" type="ORF">BSTOLATCC_MIC59791</name>
</gene>
<comment type="similarity">
    <text evidence="2">Belongs to the NRDE2 family.</text>
</comment>
<dbReference type="GO" id="GO:0031048">
    <property type="term" value="P:regulatory ncRNA-mediated heterochromatin formation"/>
    <property type="evidence" value="ECO:0007669"/>
    <property type="project" value="TreeGrafter"/>
</dbReference>
<keyword evidence="6" id="KW-1185">Reference proteome</keyword>